<evidence type="ECO:0000313" key="1">
    <source>
        <dbReference type="EMBL" id="CEK51576.1"/>
    </source>
</evidence>
<reference evidence="1" key="1">
    <citation type="submission" date="2014-12" db="EMBL/GenBank/DDBJ databases">
        <title>Insight into the proteome of Arion vulgaris.</title>
        <authorList>
            <person name="Aradska J."/>
            <person name="Bulat T."/>
            <person name="Smidak R."/>
            <person name="Sarate P."/>
            <person name="Gangsoo J."/>
            <person name="Sialana F."/>
            <person name="Bilban M."/>
            <person name="Lubec G."/>
        </authorList>
    </citation>
    <scope>NUCLEOTIDE SEQUENCE</scope>
    <source>
        <tissue evidence="1">Skin</tissue>
    </source>
</reference>
<gene>
    <name evidence="1" type="primary">ORF13785</name>
</gene>
<feature type="non-terminal residue" evidence="1">
    <location>
        <position position="1"/>
    </location>
</feature>
<organism evidence="1">
    <name type="scientific">Arion vulgaris</name>
    <dbReference type="NCBI Taxonomy" id="1028688"/>
    <lineage>
        <taxon>Eukaryota</taxon>
        <taxon>Metazoa</taxon>
        <taxon>Spiralia</taxon>
        <taxon>Lophotrochozoa</taxon>
        <taxon>Mollusca</taxon>
        <taxon>Gastropoda</taxon>
        <taxon>Heterobranchia</taxon>
        <taxon>Euthyneura</taxon>
        <taxon>Panpulmonata</taxon>
        <taxon>Eupulmonata</taxon>
        <taxon>Stylommatophora</taxon>
        <taxon>Helicina</taxon>
        <taxon>Arionoidea</taxon>
        <taxon>Arionidae</taxon>
        <taxon>Arion</taxon>
    </lineage>
</organism>
<dbReference type="Gene3D" id="1.10.510.10">
    <property type="entry name" value="Transferase(Phosphotransferase) domain 1"/>
    <property type="match status" value="1"/>
</dbReference>
<sequence>RVTGNFVRKWNVPLWKHLFKELLNVSSCDRQPDLSSLRAEFEKYFIDNLIPAYNSWTKEIKSLQTCD</sequence>
<proteinExistence type="predicted"/>
<accession>A0A0B6Y6X6</accession>
<name>A0A0B6Y6X6_9EUPU</name>
<protein>
    <submittedName>
        <fullName evidence="1">Uncharacterized protein</fullName>
    </submittedName>
</protein>
<dbReference type="EMBL" id="HACG01004711">
    <property type="protein sequence ID" value="CEK51576.1"/>
    <property type="molecule type" value="Transcribed_RNA"/>
</dbReference>
<dbReference type="AlphaFoldDB" id="A0A0B6Y6X6"/>